<feature type="non-terminal residue" evidence="1">
    <location>
        <position position="1"/>
    </location>
</feature>
<organism evidence="1 2">
    <name type="scientific">Bemisia tabaci</name>
    <name type="common">Sweetpotato whitefly</name>
    <name type="synonym">Aleurodes tabaci</name>
    <dbReference type="NCBI Taxonomy" id="7038"/>
    <lineage>
        <taxon>Eukaryota</taxon>
        <taxon>Metazoa</taxon>
        <taxon>Ecdysozoa</taxon>
        <taxon>Arthropoda</taxon>
        <taxon>Hexapoda</taxon>
        <taxon>Insecta</taxon>
        <taxon>Pterygota</taxon>
        <taxon>Neoptera</taxon>
        <taxon>Paraneoptera</taxon>
        <taxon>Hemiptera</taxon>
        <taxon>Sternorrhyncha</taxon>
        <taxon>Aleyrodoidea</taxon>
        <taxon>Aleyrodidae</taxon>
        <taxon>Aleyrodinae</taxon>
        <taxon>Bemisia</taxon>
    </lineage>
</organism>
<protein>
    <submittedName>
        <fullName evidence="1">Uncharacterized protein</fullName>
    </submittedName>
</protein>
<reference evidence="1" key="1">
    <citation type="submission" date="2021-12" db="EMBL/GenBank/DDBJ databases">
        <authorList>
            <person name="King R."/>
        </authorList>
    </citation>
    <scope>NUCLEOTIDE SEQUENCE</scope>
</reference>
<gene>
    <name evidence="1" type="ORF">BEMITA_LOCUS11508</name>
</gene>
<keyword evidence="2" id="KW-1185">Reference proteome</keyword>
<name>A0A9P0AJG0_BEMTA</name>
<accession>A0A9P0AJG0</accession>
<evidence type="ECO:0000313" key="2">
    <source>
        <dbReference type="Proteomes" id="UP001152759"/>
    </source>
</evidence>
<evidence type="ECO:0000313" key="1">
    <source>
        <dbReference type="EMBL" id="CAH0393061.1"/>
    </source>
</evidence>
<proteinExistence type="predicted"/>
<dbReference type="EMBL" id="OU963868">
    <property type="protein sequence ID" value="CAH0393061.1"/>
    <property type="molecule type" value="Genomic_DNA"/>
</dbReference>
<dbReference type="AlphaFoldDB" id="A0A9P0AJG0"/>
<dbReference type="Proteomes" id="UP001152759">
    <property type="component" value="Chromosome 7"/>
</dbReference>
<sequence>MKGRSPRRGDRHVKHICAHKTARILHALHRTLCGHCISVKRIAPTRLREYFTHCVQHSAFSSGRRKTHSAYKTVGILYALRQMRCGPRGAAAEVKIVKPH</sequence>